<keyword evidence="1" id="KW-0732">Signal</keyword>
<accession>A0A0J9EC04</accession>
<evidence type="ECO:0000313" key="3">
    <source>
        <dbReference type="EMBL" id="KMW60310.1"/>
    </source>
</evidence>
<proteinExistence type="predicted"/>
<protein>
    <submittedName>
        <fullName evidence="3">LysM domain protein</fullName>
    </submittedName>
</protein>
<dbReference type="Proteomes" id="UP000037178">
    <property type="component" value="Unassembled WGS sequence"/>
</dbReference>
<name>A0A0J9EC04_9RHOB</name>
<dbReference type="PANTHER" id="PTHR35936:SF35">
    <property type="entry name" value="L-CYSTINE-BINDING PROTEIN TCYJ"/>
    <property type="match status" value="1"/>
</dbReference>
<feature type="signal peptide" evidence="1">
    <location>
        <begin position="1"/>
        <end position="22"/>
    </location>
</feature>
<dbReference type="PROSITE" id="PS51782">
    <property type="entry name" value="LYSM"/>
    <property type="match status" value="1"/>
</dbReference>
<comment type="caution">
    <text evidence="3">The sequence shown here is derived from an EMBL/GenBank/DDBJ whole genome shotgun (WGS) entry which is preliminary data.</text>
</comment>
<dbReference type="Pfam" id="PF01476">
    <property type="entry name" value="LysM"/>
    <property type="match status" value="1"/>
</dbReference>
<dbReference type="InterPro" id="IPR036779">
    <property type="entry name" value="LysM_dom_sf"/>
</dbReference>
<dbReference type="PANTHER" id="PTHR35936">
    <property type="entry name" value="MEMBRANE-BOUND LYTIC MUREIN TRANSGLYCOSYLASE F"/>
    <property type="match status" value="1"/>
</dbReference>
<evidence type="ECO:0000256" key="1">
    <source>
        <dbReference type="SAM" id="SignalP"/>
    </source>
</evidence>
<dbReference type="Gene3D" id="3.10.350.10">
    <property type="entry name" value="LysM domain"/>
    <property type="match status" value="1"/>
</dbReference>
<dbReference type="PATRIC" id="fig|1675527.3.peg.516"/>
<dbReference type="InterPro" id="IPR018392">
    <property type="entry name" value="LysM"/>
</dbReference>
<dbReference type="OrthoDB" id="8479038at2"/>
<dbReference type="EMBL" id="LFTY01000001">
    <property type="protein sequence ID" value="KMW60310.1"/>
    <property type="molecule type" value="Genomic_DNA"/>
</dbReference>
<reference evidence="3 4" key="1">
    <citation type="submission" date="2015-06" db="EMBL/GenBank/DDBJ databases">
        <title>Draft genome sequence of an Alphaproteobacteria species associated to the Mediterranean sponge Oscarella lobularis.</title>
        <authorList>
            <person name="Jourda C."/>
            <person name="Santini S."/>
            <person name="Claverie J.-M."/>
        </authorList>
    </citation>
    <scope>NUCLEOTIDE SEQUENCE [LARGE SCALE GENOMIC DNA]</scope>
    <source>
        <strain evidence="3">IGS</strain>
    </source>
</reference>
<dbReference type="STRING" id="1675527.AIOL_000463"/>
<dbReference type="AlphaFoldDB" id="A0A0J9EC04"/>
<sequence length="358" mass="39012">MRNLLAAAAVALTGLGAAGASAETCGGEYVVARGDTLSGIANRHYENAGKWTAIHNNNLKTIGPKPNLLRIGMKLKLACLDGLPTGLPGGTAITDVTLTSAPVQVQPGHASVRQKINLLTGNDYAPFTDQALHNGGMLTDVVNAAFAEAAPKQGYAIHWVNDWTAHFEPLLSNALLDLSFPWRQPDCATMGEDYRCQNLLFSDPMFEMLQLLFTASNNPMVFNRDADMVGKTLCRPVGYTYTDMDQDGRNWLKEGKITLLKPRSVKDCFDKVLSGEADAVAINEFTGRDAIKEHGLQDQIRILPQPLAVAGLHVVVHKSHPQAQEMLAMANEGLRGIRKSGDYQKIIEDHMARIYADY</sequence>
<dbReference type="Gene3D" id="3.40.190.10">
    <property type="entry name" value="Periplasmic binding protein-like II"/>
    <property type="match status" value="2"/>
</dbReference>
<gene>
    <name evidence="3" type="ORF">AIOL_000463</name>
</gene>
<keyword evidence="4" id="KW-1185">Reference proteome</keyword>
<organism evidence="3 4">
    <name type="scientific">Candidatus Rhodobacter oscarellae</name>
    <dbReference type="NCBI Taxonomy" id="1675527"/>
    <lineage>
        <taxon>Bacteria</taxon>
        <taxon>Pseudomonadati</taxon>
        <taxon>Pseudomonadota</taxon>
        <taxon>Alphaproteobacteria</taxon>
        <taxon>Rhodobacterales</taxon>
        <taxon>Rhodobacter group</taxon>
        <taxon>Rhodobacter</taxon>
    </lineage>
</organism>
<evidence type="ECO:0000259" key="2">
    <source>
        <dbReference type="PROSITE" id="PS51782"/>
    </source>
</evidence>
<dbReference type="SUPFAM" id="SSF53850">
    <property type="entry name" value="Periplasmic binding protein-like II"/>
    <property type="match status" value="1"/>
</dbReference>
<dbReference type="RefSeq" id="WP_049641408.1">
    <property type="nucleotide sequence ID" value="NZ_LFTY01000001.1"/>
</dbReference>
<evidence type="ECO:0000313" key="4">
    <source>
        <dbReference type="Proteomes" id="UP000037178"/>
    </source>
</evidence>
<feature type="chain" id="PRO_5005318314" evidence="1">
    <location>
        <begin position="23"/>
        <end position="358"/>
    </location>
</feature>
<feature type="domain" description="LysM" evidence="2">
    <location>
        <begin position="27"/>
        <end position="77"/>
    </location>
</feature>
<dbReference type="CDD" id="cd00118">
    <property type="entry name" value="LysM"/>
    <property type="match status" value="1"/>
</dbReference>